<accession>A0A8X6T2E1</accession>
<comment type="caution">
    <text evidence="2">The sequence shown here is derived from an EMBL/GenBank/DDBJ whole genome shotgun (WGS) entry which is preliminary data.</text>
</comment>
<keyword evidence="3" id="KW-1185">Reference proteome</keyword>
<organism evidence="2 3">
    <name type="scientific">Trichonephila clavipes</name>
    <name type="common">Golden silk orbweaver</name>
    <name type="synonym">Nephila clavipes</name>
    <dbReference type="NCBI Taxonomy" id="2585209"/>
    <lineage>
        <taxon>Eukaryota</taxon>
        <taxon>Metazoa</taxon>
        <taxon>Ecdysozoa</taxon>
        <taxon>Arthropoda</taxon>
        <taxon>Chelicerata</taxon>
        <taxon>Arachnida</taxon>
        <taxon>Araneae</taxon>
        <taxon>Araneomorphae</taxon>
        <taxon>Entelegynae</taxon>
        <taxon>Araneoidea</taxon>
        <taxon>Nephilidae</taxon>
        <taxon>Trichonephila</taxon>
    </lineage>
</organism>
<evidence type="ECO:0000313" key="3">
    <source>
        <dbReference type="Proteomes" id="UP000887159"/>
    </source>
</evidence>
<dbReference type="AlphaFoldDB" id="A0A8X6T2E1"/>
<feature type="region of interest" description="Disordered" evidence="1">
    <location>
        <begin position="60"/>
        <end position="96"/>
    </location>
</feature>
<name>A0A8X6T2E1_TRICX</name>
<evidence type="ECO:0000313" key="2">
    <source>
        <dbReference type="EMBL" id="GFY18651.1"/>
    </source>
</evidence>
<dbReference type="EMBL" id="BMAU01021349">
    <property type="protein sequence ID" value="GFY18651.1"/>
    <property type="molecule type" value="Genomic_DNA"/>
</dbReference>
<reference evidence="2" key="1">
    <citation type="submission" date="2020-08" db="EMBL/GenBank/DDBJ databases">
        <title>Multicomponent nature underlies the extraordinary mechanical properties of spider dragline silk.</title>
        <authorList>
            <person name="Kono N."/>
            <person name="Nakamura H."/>
            <person name="Mori M."/>
            <person name="Yoshida Y."/>
            <person name="Ohtoshi R."/>
            <person name="Malay A.D."/>
            <person name="Moran D.A.P."/>
            <person name="Tomita M."/>
            <person name="Numata K."/>
            <person name="Arakawa K."/>
        </authorList>
    </citation>
    <scope>NUCLEOTIDE SEQUENCE</scope>
</reference>
<proteinExistence type="predicted"/>
<gene>
    <name evidence="2" type="ORF">TNCV_2398761</name>
</gene>
<sequence>MAACLVGATIAIVLQPNFIQWYGQTQRSVVKVSENRLTCLFNPLCAAEYNDKKTRSNDEGLFLRHGGTMRRSPDRTIGGNETNYERKKTGSNRQCW</sequence>
<evidence type="ECO:0000256" key="1">
    <source>
        <dbReference type="SAM" id="MobiDB-lite"/>
    </source>
</evidence>
<dbReference type="Proteomes" id="UP000887159">
    <property type="component" value="Unassembled WGS sequence"/>
</dbReference>
<protein>
    <submittedName>
        <fullName evidence="2">Uncharacterized protein</fullName>
    </submittedName>
</protein>